<proteinExistence type="predicted"/>
<keyword evidence="3" id="KW-1185">Reference proteome</keyword>
<name>A0ABV9QWB1_9GAMM</name>
<dbReference type="RefSeq" id="WP_380021893.1">
    <property type="nucleotide sequence ID" value="NZ_JBHSHD010000010.1"/>
</dbReference>
<gene>
    <name evidence="2" type="ORF">ACFO6Q_14885</name>
</gene>
<sequence length="234" mass="23879">MKRLPVLRLALLALALPALPATAAASRSGAAAVVLDASVPALPDRLFASGLETAPAGAAVTVYTDRAAFLAAIEAGYAEHDFSEIAPGPGQPIHYTDGSAGYNYFIFTGIFAHYTLYNGAGFVSTDRLGDPVSVLTSIDDPPITAIGGNVWPSDFSLLPTGGSIVITVLMQDGSTGATETLQSAGPDDFRGFVSAPGAPIAGIFVNAAQIDPPVPGESPDRWPTLDNLVVGSAP</sequence>
<reference evidence="3" key="1">
    <citation type="journal article" date="2019" name="Int. J. Syst. Evol. Microbiol.">
        <title>The Global Catalogue of Microorganisms (GCM) 10K type strain sequencing project: providing services to taxonomists for standard genome sequencing and annotation.</title>
        <authorList>
            <consortium name="The Broad Institute Genomics Platform"/>
            <consortium name="The Broad Institute Genome Sequencing Center for Infectious Disease"/>
            <person name="Wu L."/>
            <person name="Ma J."/>
        </authorList>
    </citation>
    <scope>NUCLEOTIDE SEQUENCE [LARGE SCALE GENOMIC DNA]</scope>
    <source>
        <strain evidence="3">CCUG 30340</strain>
    </source>
</reference>
<keyword evidence="1" id="KW-0732">Signal</keyword>
<evidence type="ECO:0000313" key="3">
    <source>
        <dbReference type="Proteomes" id="UP001595886"/>
    </source>
</evidence>
<accession>A0ABV9QWB1</accession>
<protein>
    <recommendedName>
        <fullName evidence="4">DUF4397 domain-containing protein</fullName>
    </recommendedName>
</protein>
<evidence type="ECO:0008006" key="4">
    <source>
        <dbReference type="Google" id="ProtNLM"/>
    </source>
</evidence>
<feature type="chain" id="PRO_5046399497" description="DUF4397 domain-containing protein" evidence="1">
    <location>
        <begin position="24"/>
        <end position="234"/>
    </location>
</feature>
<organism evidence="2 3">
    <name type="scientific">Dokdonella ginsengisoli</name>
    <dbReference type="NCBI Taxonomy" id="363846"/>
    <lineage>
        <taxon>Bacteria</taxon>
        <taxon>Pseudomonadati</taxon>
        <taxon>Pseudomonadota</taxon>
        <taxon>Gammaproteobacteria</taxon>
        <taxon>Lysobacterales</taxon>
        <taxon>Rhodanobacteraceae</taxon>
        <taxon>Dokdonella</taxon>
    </lineage>
</organism>
<evidence type="ECO:0000313" key="2">
    <source>
        <dbReference type="EMBL" id="MFC4821618.1"/>
    </source>
</evidence>
<feature type="signal peptide" evidence="1">
    <location>
        <begin position="1"/>
        <end position="23"/>
    </location>
</feature>
<dbReference type="EMBL" id="JBHSHD010000010">
    <property type="protein sequence ID" value="MFC4821618.1"/>
    <property type="molecule type" value="Genomic_DNA"/>
</dbReference>
<comment type="caution">
    <text evidence="2">The sequence shown here is derived from an EMBL/GenBank/DDBJ whole genome shotgun (WGS) entry which is preliminary data.</text>
</comment>
<evidence type="ECO:0000256" key="1">
    <source>
        <dbReference type="SAM" id="SignalP"/>
    </source>
</evidence>
<dbReference type="Proteomes" id="UP001595886">
    <property type="component" value="Unassembled WGS sequence"/>
</dbReference>